<accession>A0AA91EC28</accession>
<comment type="caution">
    <text evidence="1">The sequence shown here is derived from an EMBL/GenBank/DDBJ whole genome shotgun (WGS) entry which is preliminary data.</text>
</comment>
<keyword evidence="2" id="KW-1185">Reference proteome</keyword>
<sequence length="37" mass="3898">MNTTTQGNPVGVLYTQDNNREIGGAIASAGIYAEDQQ</sequence>
<protein>
    <submittedName>
        <fullName evidence="1">Phage tail assembly protein</fullName>
    </submittedName>
</protein>
<organism evidence="1 2">
    <name type="scientific">Obesumbacterium proteus ATCC 12841</name>
    <dbReference type="NCBI Taxonomy" id="1354268"/>
    <lineage>
        <taxon>Bacteria</taxon>
        <taxon>Pseudomonadati</taxon>
        <taxon>Pseudomonadota</taxon>
        <taxon>Gammaproteobacteria</taxon>
        <taxon>Enterobacterales</taxon>
        <taxon>Hafniaceae</taxon>
        <taxon>Obesumbacterium</taxon>
    </lineage>
</organism>
<dbReference type="EMBL" id="LXEX01000088">
    <property type="protein sequence ID" value="OAT56495.1"/>
    <property type="molecule type" value="Genomic_DNA"/>
</dbReference>
<dbReference type="Proteomes" id="UP000078431">
    <property type="component" value="Unassembled WGS sequence"/>
</dbReference>
<evidence type="ECO:0000313" key="1">
    <source>
        <dbReference type="EMBL" id="OAT56495.1"/>
    </source>
</evidence>
<reference evidence="1 2" key="1">
    <citation type="submission" date="2016-04" db="EMBL/GenBank/DDBJ databases">
        <title>ATOL: Assembling a taxonomically balanced genome-scale reconstruction of the evolutionary history of the Enterobacteriaceae.</title>
        <authorList>
            <person name="Plunkett G.III."/>
            <person name="Neeno-Eckwall E.C."/>
            <person name="Glasner J.D."/>
            <person name="Perna N.T."/>
        </authorList>
    </citation>
    <scope>NUCLEOTIDE SEQUENCE [LARGE SCALE GENOMIC DNA]</scope>
    <source>
        <strain evidence="1 2">ATCC 12841</strain>
    </source>
</reference>
<name>A0AA91EC28_9GAMM</name>
<dbReference type="AlphaFoldDB" id="A0AA91EC28"/>
<evidence type="ECO:0000313" key="2">
    <source>
        <dbReference type="Proteomes" id="UP000078431"/>
    </source>
</evidence>
<gene>
    <name evidence="1" type="ORF">M993_04816</name>
</gene>
<proteinExistence type="predicted"/>